<sequence>MELLQLQYFRELARNGHLSRTAEALHIAQPSLSQTIKRLESEVGVPLFDRVCNRIILNDSGRTFLKYTDQIFAALDHAALELEEIKGREEKTVTLYICSASMFLPEIVRLIQQADPEIRLRIFCKSPSEQSGSPALCVTSSPMCPVESSCSSLLLRERIKAALPAEHPLAVKEELIWEDLKYEPFLSLDGESDLTQALNHFFCMKGIEPNTAICADSPSVMRELLRLNLGIAFIPEYTWHGFAPDTVVLRTVRDLPMERFLLLSWEKQVYQTHAWKTCRDIIAEYFLHLQRS</sequence>
<comment type="similarity">
    <text evidence="1">Belongs to the LysR transcriptional regulatory family.</text>
</comment>
<dbReference type="CDD" id="cd05466">
    <property type="entry name" value="PBP2_LTTR_substrate"/>
    <property type="match status" value="1"/>
</dbReference>
<dbReference type="EMBL" id="DWVY01000016">
    <property type="protein sequence ID" value="HJC74084.1"/>
    <property type="molecule type" value="Genomic_DNA"/>
</dbReference>
<dbReference type="PROSITE" id="PS50931">
    <property type="entry name" value="HTH_LYSR"/>
    <property type="match status" value="1"/>
</dbReference>
<dbReference type="Gene3D" id="1.10.10.10">
    <property type="entry name" value="Winged helix-like DNA-binding domain superfamily/Winged helix DNA-binding domain"/>
    <property type="match status" value="1"/>
</dbReference>
<dbReference type="GO" id="GO:0005829">
    <property type="term" value="C:cytosol"/>
    <property type="evidence" value="ECO:0007669"/>
    <property type="project" value="TreeGrafter"/>
</dbReference>
<proteinExistence type="inferred from homology"/>
<reference evidence="6" key="2">
    <citation type="submission" date="2021-04" db="EMBL/GenBank/DDBJ databases">
        <authorList>
            <person name="Gilroy R."/>
        </authorList>
    </citation>
    <scope>NUCLEOTIDE SEQUENCE</scope>
    <source>
        <strain evidence="6">CHK196-7946</strain>
    </source>
</reference>
<evidence type="ECO:0000313" key="6">
    <source>
        <dbReference type="EMBL" id="HJC74084.1"/>
    </source>
</evidence>
<dbReference type="FunFam" id="1.10.10.10:FF:000001">
    <property type="entry name" value="LysR family transcriptional regulator"/>
    <property type="match status" value="1"/>
</dbReference>
<dbReference type="InterPro" id="IPR036390">
    <property type="entry name" value="WH_DNA-bd_sf"/>
</dbReference>
<dbReference type="InterPro" id="IPR036388">
    <property type="entry name" value="WH-like_DNA-bd_sf"/>
</dbReference>
<organism evidence="6 7">
    <name type="scientific">Candidatus Mediterraneibacter faecavium</name>
    <dbReference type="NCBI Taxonomy" id="2838668"/>
    <lineage>
        <taxon>Bacteria</taxon>
        <taxon>Bacillati</taxon>
        <taxon>Bacillota</taxon>
        <taxon>Clostridia</taxon>
        <taxon>Lachnospirales</taxon>
        <taxon>Lachnospiraceae</taxon>
        <taxon>Mediterraneibacter</taxon>
    </lineage>
</organism>
<evidence type="ECO:0000256" key="4">
    <source>
        <dbReference type="ARBA" id="ARBA00023163"/>
    </source>
</evidence>
<reference evidence="6" key="1">
    <citation type="journal article" date="2021" name="PeerJ">
        <title>Extensive microbial diversity within the chicken gut microbiome revealed by metagenomics and culture.</title>
        <authorList>
            <person name="Gilroy R."/>
            <person name="Ravi A."/>
            <person name="Getino M."/>
            <person name="Pursley I."/>
            <person name="Horton D.L."/>
            <person name="Alikhan N.F."/>
            <person name="Baker D."/>
            <person name="Gharbi K."/>
            <person name="Hall N."/>
            <person name="Watson M."/>
            <person name="Adriaenssens E.M."/>
            <person name="Foster-Nyarko E."/>
            <person name="Jarju S."/>
            <person name="Secka A."/>
            <person name="Antonio M."/>
            <person name="Oren A."/>
            <person name="Chaudhuri R.R."/>
            <person name="La Ragione R."/>
            <person name="Hildebrand F."/>
            <person name="Pallen M.J."/>
        </authorList>
    </citation>
    <scope>NUCLEOTIDE SEQUENCE</scope>
    <source>
        <strain evidence="6">CHK196-7946</strain>
    </source>
</reference>
<dbReference type="AlphaFoldDB" id="A0A9D2Q734"/>
<dbReference type="InterPro" id="IPR005119">
    <property type="entry name" value="LysR_subst-bd"/>
</dbReference>
<dbReference type="Pfam" id="PF03466">
    <property type="entry name" value="LysR_substrate"/>
    <property type="match status" value="1"/>
</dbReference>
<evidence type="ECO:0000256" key="2">
    <source>
        <dbReference type="ARBA" id="ARBA00023015"/>
    </source>
</evidence>
<dbReference type="Pfam" id="PF00126">
    <property type="entry name" value="HTH_1"/>
    <property type="match status" value="1"/>
</dbReference>
<evidence type="ECO:0000259" key="5">
    <source>
        <dbReference type="PROSITE" id="PS50931"/>
    </source>
</evidence>
<dbReference type="SUPFAM" id="SSF46785">
    <property type="entry name" value="Winged helix' DNA-binding domain"/>
    <property type="match status" value="1"/>
</dbReference>
<dbReference type="PANTHER" id="PTHR30419">
    <property type="entry name" value="HTH-TYPE TRANSCRIPTIONAL REGULATOR YBHD"/>
    <property type="match status" value="1"/>
</dbReference>
<protein>
    <submittedName>
        <fullName evidence="6">LysR family transcriptional regulator</fullName>
    </submittedName>
</protein>
<dbReference type="InterPro" id="IPR050950">
    <property type="entry name" value="HTH-type_LysR_regulators"/>
</dbReference>
<feature type="domain" description="HTH lysR-type" evidence="5">
    <location>
        <begin position="1"/>
        <end position="58"/>
    </location>
</feature>
<comment type="caution">
    <text evidence="6">The sequence shown here is derived from an EMBL/GenBank/DDBJ whole genome shotgun (WGS) entry which is preliminary data.</text>
</comment>
<dbReference type="Gene3D" id="3.40.190.290">
    <property type="match status" value="1"/>
</dbReference>
<keyword evidence="3" id="KW-0238">DNA-binding</keyword>
<accession>A0A9D2Q734</accession>
<dbReference type="PRINTS" id="PR00039">
    <property type="entry name" value="HTHLYSR"/>
</dbReference>
<gene>
    <name evidence="6" type="ORF">H9697_03935</name>
</gene>
<dbReference type="GO" id="GO:0003677">
    <property type="term" value="F:DNA binding"/>
    <property type="evidence" value="ECO:0007669"/>
    <property type="project" value="UniProtKB-KW"/>
</dbReference>
<dbReference type="InterPro" id="IPR000847">
    <property type="entry name" value="LysR_HTH_N"/>
</dbReference>
<dbReference type="Proteomes" id="UP000823902">
    <property type="component" value="Unassembled WGS sequence"/>
</dbReference>
<dbReference type="GO" id="GO:0003700">
    <property type="term" value="F:DNA-binding transcription factor activity"/>
    <property type="evidence" value="ECO:0007669"/>
    <property type="project" value="InterPro"/>
</dbReference>
<dbReference type="SUPFAM" id="SSF53850">
    <property type="entry name" value="Periplasmic binding protein-like II"/>
    <property type="match status" value="1"/>
</dbReference>
<keyword evidence="2" id="KW-0805">Transcription regulation</keyword>
<keyword evidence="4" id="KW-0804">Transcription</keyword>
<evidence type="ECO:0000313" key="7">
    <source>
        <dbReference type="Proteomes" id="UP000823902"/>
    </source>
</evidence>
<name>A0A9D2Q734_9FIRM</name>
<evidence type="ECO:0000256" key="1">
    <source>
        <dbReference type="ARBA" id="ARBA00009437"/>
    </source>
</evidence>
<evidence type="ECO:0000256" key="3">
    <source>
        <dbReference type="ARBA" id="ARBA00023125"/>
    </source>
</evidence>
<dbReference type="PANTHER" id="PTHR30419:SF28">
    <property type="entry name" value="HTH-TYPE TRANSCRIPTIONAL REGULATOR BSDA"/>
    <property type="match status" value="1"/>
</dbReference>